<dbReference type="OrthoDB" id="9788689at2"/>
<dbReference type="KEGG" id="ruj:E5Z56_02275"/>
<protein>
    <submittedName>
        <fullName evidence="1">Uncharacterized protein</fullName>
    </submittedName>
</protein>
<evidence type="ECO:0000313" key="1">
    <source>
        <dbReference type="EMBL" id="QCT06249.1"/>
    </source>
</evidence>
<name>A0A4P8XW05_9FIRM</name>
<proteinExistence type="predicted"/>
<dbReference type="EMBL" id="CP039381">
    <property type="protein sequence ID" value="QCT06249.1"/>
    <property type="molecule type" value="Genomic_DNA"/>
</dbReference>
<accession>A0A4P8XW05</accession>
<evidence type="ECO:0000313" key="2">
    <source>
        <dbReference type="Proteomes" id="UP000301475"/>
    </source>
</evidence>
<organism evidence="1 2">
    <name type="scientific">Ruminococcus bovis</name>
    <dbReference type="NCBI Taxonomy" id="2564099"/>
    <lineage>
        <taxon>Bacteria</taxon>
        <taxon>Bacillati</taxon>
        <taxon>Bacillota</taxon>
        <taxon>Clostridia</taxon>
        <taxon>Eubacteriales</taxon>
        <taxon>Oscillospiraceae</taxon>
        <taxon>Ruminococcus</taxon>
    </lineage>
</organism>
<dbReference type="Proteomes" id="UP000301475">
    <property type="component" value="Chromosome"/>
</dbReference>
<gene>
    <name evidence="1" type="ORF">E5Z56_02275</name>
</gene>
<keyword evidence="2" id="KW-1185">Reference proteome</keyword>
<reference evidence="1 2" key="1">
    <citation type="submission" date="2019-04" db="EMBL/GenBank/DDBJ databases">
        <authorList>
            <person name="Embree M."/>
            <person name="Gaffney J.R."/>
        </authorList>
    </citation>
    <scope>NUCLEOTIDE SEQUENCE [LARGE SCALE GENOMIC DNA]</scope>
    <source>
        <strain evidence="1 2">JE7A12</strain>
    </source>
</reference>
<dbReference type="AlphaFoldDB" id="A0A4P8XW05"/>
<sequence>MKALFIDDEYFYYPEGVSNFAELKDYLKNNYSSFVELTKIESTRVVPPYFVKEYTNKTYVNLQQTKFIEEVDISVMSKEDYTTSLNNAMDEICVHCDNFNHDKRYCECGDIQDTLCLNGKCDIFSKDEEF</sequence>
<dbReference type="RefSeq" id="WP_138156336.1">
    <property type="nucleotide sequence ID" value="NZ_CP039381.1"/>
</dbReference>